<accession>A0A839K2R8</accession>
<keyword evidence="3" id="KW-1185">Reference proteome</keyword>
<evidence type="ECO:0000256" key="1">
    <source>
        <dbReference type="SAM" id="Phobius"/>
    </source>
</evidence>
<evidence type="ECO:0000313" key="3">
    <source>
        <dbReference type="Proteomes" id="UP000574276"/>
    </source>
</evidence>
<evidence type="ECO:0000313" key="2">
    <source>
        <dbReference type="EMBL" id="MBB2183916.1"/>
    </source>
</evidence>
<comment type="caution">
    <text evidence="2">The sequence shown here is derived from an EMBL/GenBank/DDBJ whole genome shotgun (WGS) entry which is preliminary data.</text>
</comment>
<keyword evidence="1" id="KW-0812">Transmembrane</keyword>
<organism evidence="2 3">
    <name type="scientific">Variimorphobacter saccharofermentans</name>
    <dbReference type="NCBI Taxonomy" id="2755051"/>
    <lineage>
        <taxon>Bacteria</taxon>
        <taxon>Bacillati</taxon>
        <taxon>Bacillota</taxon>
        <taxon>Clostridia</taxon>
        <taxon>Lachnospirales</taxon>
        <taxon>Lachnospiraceae</taxon>
        <taxon>Variimorphobacter</taxon>
    </lineage>
</organism>
<dbReference type="EMBL" id="JACEGA010000001">
    <property type="protein sequence ID" value="MBB2183916.1"/>
    <property type="molecule type" value="Genomic_DNA"/>
</dbReference>
<dbReference type="Proteomes" id="UP000574276">
    <property type="component" value="Unassembled WGS sequence"/>
</dbReference>
<feature type="transmembrane region" description="Helical" evidence="1">
    <location>
        <begin position="20"/>
        <end position="53"/>
    </location>
</feature>
<dbReference type="AlphaFoldDB" id="A0A839K2R8"/>
<reference evidence="2 3" key="1">
    <citation type="submission" date="2020-07" db="EMBL/GenBank/DDBJ databases">
        <title>Characterization and genome sequencing of isolate MD1, a novel member within the family Lachnospiraceae.</title>
        <authorList>
            <person name="Rettenmaier R."/>
            <person name="Di Bello L."/>
            <person name="Zinser C."/>
            <person name="Scheitz K."/>
            <person name="Liebl W."/>
            <person name="Zverlov V."/>
        </authorList>
    </citation>
    <scope>NUCLEOTIDE SEQUENCE [LARGE SCALE GENOMIC DNA]</scope>
    <source>
        <strain evidence="2 3">MD1</strain>
    </source>
</reference>
<proteinExistence type="predicted"/>
<evidence type="ECO:0008006" key="4">
    <source>
        <dbReference type="Google" id="ProtNLM"/>
    </source>
</evidence>
<sequence>MREKLYRFMQGRYGNDQLNRFLLVIMLICVVLSMLVSNLFYFAGVAILIIMYVRMLSKNRYKRASENEVYLRIVNKLRFFIERQKNRMLQRKTHHIYTCPTCKQKIRIPRGKGKIAVRCPKCGTEFIKHS</sequence>
<keyword evidence="1" id="KW-1133">Transmembrane helix</keyword>
<dbReference type="RefSeq" id="WP_228353528.1">
    <property type="nucleotide sequence ID" value="NZ_JACEGA010000001.1"/>
</dbReference>
<gene>
    <name evidence="2" type="ORF">H0486_13635</name>
</gene>
<name>A0A839K2R8_9FIRM</name>
<protein>
    <recommendedName>
        <fullName evidence="4">Zn-finger containing protein</fullName>
    </recommendedName>
</protein>
<dbReference type="Gene3D" id="2.20.28.160">
    <property type="match status" value="1"/>
</dbReference>
<keyword evidence="1" id="KW-0472">Membrane</keyword>